<evidence type="ECO:0000313" key="2">
    <source>
        <dbReference type="EMBL" id="SES24231.1"/>
    </source>
</evidence>
<dbReference type="AlphaFoldDB" id="A0A1H9VRQ8"/>
<evidence type="ECO:0000256" key="1">
    <source>
        <dbReference type="SAM" id="Phobius"/>
    </source>
</evidence>
<sequence length="337" mass="36880">MTALKEYQRLEASGLWRSDPDAQRRDVVISVGHATLTIFDLRERALSHWSLAAIERLNPGKTPALFAPGSAADETLEIDDDTMIEAIERVRTAVSRRRPRQGRLRLGLVLATLAAVVALGVFWLPGALIGHAARVAPPAMRTEIGTDMLRAMRRVSGAPCESRAGRRALSQLSQRLMDGTGRIVVLRDGVQTTEHLPGDIYLVNRALVEDFDSPDPLAGYLLAEMERADRRDPLLRLLKWAGPFSAVRLLTTGEVKADTLNAHAEALLLRPPLQVSRKPLLDRFAEAHVPAAPYAFARDVTGETTLSLIEADPVPPEDARPVLEDRAWVALQGICGA</sequence>
<keyword evidence="3" id="KW-1185">Reference proteome</keyword>
<evidence type="ECO:0000313" key="3">
    <source>
        <dbReference type="Proteomes" id="UP000198885"/>
    </source>
</evidence>
<keyword evidence="1" id="KW-0812">Transmembrane</keyword>
<dbReference type="OrthoDB" id="7822309at2"/>
<accession>A0A1H9VRQ8</accession>
<dbReference type="Proteomes" id="UP000198885">
    <property type="component" value="Unassembled WGS sequence"/>
</dbReference>
<organism evidence="2 3">
    <name type="scientific">Tranquillimonas rosea</name>
    <dbReference type="NCBI Taxonomy" id="641238"/>
    <lineage>
        <taxon>Bacteria</taxon>
        <taxon>Pseudomonadati</taxon>
        <taxon>Pseudomonadota</taxon>
        <taxon>Alphaproteobacteria</taxon>
        <taxon>Rhodobacterales</taxon>
        <taxon>Roseobacteraceae</taxon>
        <taxon>Tranquillimonas</taxon>
    </lineage>
</organism>
<reference evidence="2 3" key="1">
    <citation type="submission" date="2016-10" db="EMBL/GenBank/DDBJ databases">
        <authorList>
            <person name="de Groot N.N."/>
        </authorList>
    </citation>
    <scope>NUCLEOTIDE SEQUENCE [LARGE SCALE GENOMIC DNA]</scope>
    <source>
        <strain evidence="2 3">DSM 23042</strain>
    </source>
</reference>
<dbReference type="EMBL" id="FOGU01000008">
    <property type="protein sequence ID" value="SES24231.1"/>
    <property type="molecule type" value="Genomic_DNA"/>
</dbReference>
<protein>
    <submittedName>
        <fullName evidence="2">Uncharacterized protein</fullName>
    </submittedName>
</protein>
<keyword evidence="1" id="KW-0472">Membrane</keyword>
<dbReference type="STRING" id="641238.SAMN04490244_10836"/>
<dbReference type="RefSeq" id="WP_092694602.1">
    <property type="nucleotide sequence ID" value="NZ_CBDDGO010000004.1"/>
</dbReference>
<feature type="transmembrane region" description="Helical" evidence="1">
    <location>
        <begin position="106"/>
        <end position="124"/>
    </location>
</feature>
<keyword evidence="1" id="KW-1133">Transmembrane helix</keyword>
<gene>
    <name evidence="2" type="ORF">SAMN04490244_10836</name>
</gene>
<name>A0A1H9VRQ8_9RHOB</name>
<proteinExistence type="predicted"/>